<feature type="chain" id="PRO_5039690774" evidence="1">
    <location>
        <begin position="28"/>
        <end position="108"/>
    </location>
</feature>
<keyword evidence="1" id="KW-0732">Signal</keyword>
<dbReference type="AlphaFoldDB" id="A0A117MJV8"/>
<sequence length="108" mass="11049">MKHKGKWIAAGVISAALIGGGTGLAVATAGGDDSEKPITGSALERASAAALEHTGGGKVTDTEVGDEDGYYEVEVTLGNGRQTDIHLDKDFKVISSSADSESEKNDQD</sequence>
<accession>A0A117MJV8</accession>
<comment type="caution">
    <text evidence="2">The sequence shown here is derived from an EMBL/GenBank/DDBJ whole genome shotgun (WGS) entry which is preliminary data.</text>
</comment>
<reference evidence="3" key="1">
    <citation type="submission" date="2015-10" db="EMBL/GenBank/DDBJ databases">
        <authorList>
            <person name="Ju K.-S."/>
            <person name="Doroghazi J.R."/>
            <person name="Metcalf W.W."/>
        </authorList>
    </citation>
    <scope>NUCLEOTIDE SEQUENCE [LARGE SCALE GENOMIC DNA]</scope>
    <source>
        <strain evidence="3">NRRL 3151</strain>
    </source>
</reference>
<dbReference type="RefSeq" id="WP_062714733.1">
    <property type="nucleotide sequence ID" value="NZ_LLZG01000411.1"/>
</dbReference>
<proteinExistence type="predicted"/>
<protein>
    <submittedName>
        <fullName evidence="2">Uncharacterized protein</fullName>
    </submittedName>
</protein>
<gene>
    <name evidence="2" type="ORF">ADL12_45805</name>
</gene>
<dbReference type="OrthoDB" id="5125421at2"/>
<keyword evidence="3" id="KW-1185">Reference proteome</keyword>
<feature type="signal peptide" evidence="1">
    <location>
        <begin position="1"/>
        <end position="27"/>
    </location>
</feature>
<evidence type="ECO:0000256" key="1">
    <source>
        <dbReference type="SAM" id="SignalP"/>
    </source>
</evidence>
<name>A0A117MJV8_9ACTN</name>
<dbReference type="Proteomes" id="UP000053923">
    <property type="component" value="Unassembled WGS sequence"/>
</dbReference>
<organism evidence="2 3">
    <name type="scientific">Streptomyces regalis</name>
    <dbReference type="NCBI Taxonomy" id="68262"/>
    <lineage>
        <taxon>Bacteria</taxon>
        <taxon>Bacillati</taxon>
        <taxon>Actinomycetota</taxon>
        <taxon>Actinomycetes</taxon>
        <taxon>Kitasatosporales</taxon>
        <taxon>Streptomycetaceae</taxon>
        <taxon>Streptomyces</taxon>
    </lineage>
</organism>
<dbReference type="Gene3D" id="3.30.505.20">
    <property type="match status" value="1"/>
</dbReference>
<dbReference type="EMBL" id="LLZG01000411">
    <property type="protein sequence ID" value="KUL21146.1"/>
    <property type="molecule type" value="Genomic_DNA"/>
</dbReference>
<evidence type="ECO:0000313" key="3">
    <source>
        <dbReference type="Proteomes" id="UP000053923"/>
    </source>
</evidence>
<evidence type="ECO:0000313" key="2">
    <source>
        <dbReference type="EMBL" id="KUL21146.1"/>
    </source>
</evidence>